<evidence type="ECO:0000259" key="1">
    <source>
        <dbReference type="PROSITE" id="PS51335"/>
    </source>
</evidence>
<dbReference type="AlphaFoldDB" id="A0A6L2PBT2"/>
<dbReference type="PROSITE" id="PS51335">
    <property type="entry name" value="ELMO"/>
    <property type="match status" value="1"/>
</dbReference>
<name>A0A6L2PBT2_COPFO</name>
<dbReference type="PANTHER" id="PTHR12771:SF2">
    <property type="entry name" value="ELMO DOMAIN-CONTAINING PROTEIN 3"/>
    <property type="match status" value="1"/>
</dbReference>
<accession>A0A6L2PBT2</accession>
<dbReference type="InterPro" id="IPR050868">
    <property type="entry name" value="ELMO_domain-containing"/>
</dbReference>
<evidence type="ECO:0000313" key="3">
    <source>
        <dbReference type="Proteomes" id="UP000502823"/>
    </source>
</evidence>
<evidence type="ECO:0000313" key="2">
    <source>
        <dbReference type="EMBL" id="GFG28662.1"/>
    </source>
</evidence>
<dbReference type="PANTHER" id="PTHR12771">
    <property type="entry name" value="ENGULFMENT AND CELL MOTILITY"/>
    <property type="match status" value="1"/>
</dbReference>
<dbReference type="EMBL" id="BLKM01000077">
    <property type="protein sequence ID" value="GFG28662.1"/>
    <property type="molecule type" value="Genomic_DNA"/>
</dbReference>
<proteinExistence type="predicted"/>
<protein>
    <recommendedName>
        <fullName evidence="1">ELMO domain-containing protein</fullName>
    </recommendedName>
</protein>
<reference evidence="3" key="1">
    <citation type="submission" date="2020-01" db="EMBL/GenBank/DDBJ databases">
        <title>Draft genome sequence of the Termite Coptotermes fromosanus.</title>
        <authorList>
            <person name="Itakura S."/>
            <person name="Yosikawa Y."/>
            <person name="Umezawa K."/>
        </authorList>
    </citation>
    <scope>NUCLEOTIDE SEQUENCE [LARGE SCALE GENOMIC DNA]</scope>
</reference>
<keyword evidence="3" id="KW-1185">Reference proteome</keyword>
<feature type="domain" description="ELMO" evidence="1">
    <location>
        <begin position="135"/>
        <end position="289"/>
    </location>
</feature>
<sequence length="309" mass="34837">MSLENEVTDVAVLESAFEKHRQNINVDNARLACEAAREEWDNVATVETVFRNGLEFQHSVTSHITVHQALAYFQVHDLLVDSVSLVNDRGGVEPRGLCTLLSCLLGPPELHDHLTAERDLVFAIAQRELDMSEPVHVRMLQTVYQRLTGTRLDCPHYGSHWEHIGFQGTDPGTDLRGVGMLGLLQLLYLSNTPHLIPLARDIYRVSVDDQQNFPLAVMSLNMTRIALQALRRGELNRECNHQQLVLHVVNQFYVAVFHHTLHIWTSQHKTIKDSGYVLKGTAVFVQPSYTLSVHEDSGCVRCHPATLAE</sequence>
<gene>
    <name evidence="2" type="ORF">Cfor_06583</name>
</gene>
<dbReference type="Proteomes" id="UP000502823">
    <property type="component" value="Unassembled WGS sequence"/>
</dbReference>
<dbReference type="InParanoid" id="A0A6L2PBT2"/>
<dbReference type="InterPro" id="IPR006816">
    <property type="entry name" value="ELMO_dom"/>
</dbReference>
<dbReference type="Pfam" id="PF04727">
    <property type="entry name" value="ELMO_CED12"/>
    <property type="match status" value="1"/>
</dbReference>
<dbReference type="OrthoDB" id="67155at2759"/>
<organism evidence="2 3">
    <name type="scientific">Coptotermes formosanus</name>
    <name type="common">Formosan subterranean termite</name>
    <dbReference type="NCBI Taxonomy" id="36987"/>
    <lineage>
        <taxon>Eukaryota</taxon>
        <taxon>Metazoa</taxon>
        <taxon>Ecdysozoa</taxon>
        <taxon>Arthropoda</taxon>
        <taxon>Hexapoda</taxon>
        <taxon>Insecta</taxon>
        <taxon>Pterygota</taxon>
        <taxon>Neoptera</taxon>
        <taxon>Polyneoptera</taxon>
        <taxon>Dictyoptera</taxon>
        <taxon>Blattodea</taxon>
        <taxon>Blattoidea</taxon>
        <taxon>Termitoidae</taxon>
        <taxon>Rhinotermitidae</taxon>
        <taxon>Coptotermes</taxon>
    </lineage>
</organism>
<comment type="caution">
    <text evidence="2">The sequence shown here is derived from an EMBL/GenBank/DDBJ whole genome shotgun (WGS) entry which is preliminary data.</text>
</comment>